<sequence>MNRNYSPRREHNIAQMLNHLILCLLMMLLLYPLGLTMWGSLKGTLEFQNTQWYPTLPLWIENYKEAYRAIWRYLLNTIIVGAVGTAGLLLQASVAAFVFARMKFLGKEVLYTLVISLMMVPSILSLVPLYMIYKSLNLLNSYWALIVPMWTTGPIFGIFLLRVFFAAIPEEIFEAARIDGCGPAGLYARICVPLSLSILGALSVMSVIGAWNDLLWPVIAISDNKYMTISAGLVNRFVGSSAMGGSSTNYPILFSGYSLASLPLIILFLFTSRTYVQGLTSSAVKM</sequence>
<protein>
    <submittedName>
        <fullName evidence="9">Carbohydrate ABC transporter permease</fullName>
    </submittedName>
</protein>
<feature type="transmembrane region" description="Helical" evidence="7">
    <location>
        <begin position="110"/>
        <end position="130"/>
    </location>
</feature>
<dbReference type="PANTHER" id="PTHR43744:SF12">
    <property type="entry name" value="ABC TRANSPORTER PERMEASE PROTEIN MG189-RELATED"/>
    <property type="match status" value="1"/>
</dbReference>
<keyword evidence="3" id="KW-1003">Cell membrane</keyword>
<dbReference type="GO" id="GO:0005886">
    <property type="term" value="C:plasma membrane"/>
    <property type="evidence" value="ECO:0007669"/>
    <property type="project" value="UniProtKB-SubCell"/>
</dbReference>
<evidence type="ECO:0000256" key="4">
    <source>
        <dbReference type="ARBA" id="ARBA00022692"/>
    </source>
</evidence>
<name>A0A6B8RD68_9BACL</name>
<keyword evidence="4 7" id="KW-0812">Transmembrane</keyword>
<keyword evidence="10" id="KW-1185">Reference proteome</keyword>
<keyword evidence="6 7" id="KW-0472">Membrane</keyword>
<dbReference type="Pfam" id="PF00528">
    <property type="entry name" value="BPD_transp_1"/>
    <property type="match status" value="1"/>
</dbReference>
<dbReference type="RefSeq" id="WP_155699098.1">
    <property type="nucleotide sequence ID" value="NZ_CP034235.1"/>
</dbReference>
<reference evidence="10" key="1">
    <citation type="submission" date="2018-11" db="EMBL/GenBank/DDBJ databases">
        <title>Complete genome sequence of Paenibacillus sp. ML311-T8.</title>
        <authorList>
            <person name="Nam Y.-D."/>
            <person name="Kang J."/>
            <person name="Chung W.-H."/>
            <person name="Park Y.S."/>
        </authorList>
    </citation>
    <scope>NUCLEOTIDE SEQUENCE [LARGE SCALE GENOMIC DNA]</scope>
    <source>
        <strain evidence="10">ML311-T8</strain>
    </source>
</reference>
<evidence type="ECO:0000256" key="3">
    <source>
        <dbReference type="ARBA" id="ARBA00022475"/>
    </source>
</evidence>
<dbReference type="AlphaFoldDB" id="A0A6B8RD68"/>
<evidence type="ECO:0000256" key="2">
    <source>
        <dbReference type="ARBA" id="ARBA00022448"/>
    </source>
</evidence>
<evidence type="ECO:0000256" key="6">
    <source>
        <dbReference type="ARBA" id="ARBA00023136"/>
    </source>
</evidence>
<dbReference type="SUPFAM" id="SSF161098">
    <property type="entry name" value="MetI-like"/>
    <property type="match status" value="1"/>
</dbReference>
<evidence type="ECO:0000259" key="8">
    <source>
        <dbReference type="PROSITE" id="PS50928"/>
    </source>
</evidence>
<dbReference type="GO" id="GO:0055085">
    <property type="term" value="P:transmembrane transport"/>
    <property type="evidence" value="ECO:0007669"/>
    <property type="project" value="InterPro"/>
</dbReference>
<dbReference type="KEGG" id="ppsc:EHS13_03860"/>
<keyword evidence="5 7" id="KW-1133">Transmembrane helix</keyword>
<evidence type="ECO:0000256" key="1">
    <source>
        <dbReference type="ARBA" id="ARBA00004651"/>
    </source>
</evidence>
<feature type="transmembrane region" description="Helical" evidence="7">
    <location>
        <begin position="250"/>
        <end position="270"/>
    </location>
</feature>
<feature type="transmembrane region" description="Helical" evidence="7">
    <location>
        <begin position="73"/>
        <end position="98"/>
    </location>
</feature>
<evidence type="ECO:0000256" key="5">
    <source>
        <dbReference type="ARBA" id="ARBA00022989"/>
    </source>
</evidence>
<dbReference type="Gene3D" id="1.10.3720.10">
    <property type="entry name" value="MetI-like"/>
    <property type="match status" value="1"/>
</dbReference>
<dbReference type="Proteomes" id="UP000426246">
    <property type="component" value="Chromosome"/>
</dbReference>
<feature type="transmembrane region" description="Helical" evidence="7">
    <location>
        <begin position="20"/>
        <end position="41"/>
    </location>
</feature>
<dbReference type="PROSITE" id="PS50928">
    <property type="entry name" value="ABC_TM1"/>
    <property type="match status" value="1"/>
</dbReference>
<dbReference type="CDD" id="cd06261">
    <property type="entry name" value="TM_PBP2"/>
    <property type="match status" value="1"/>
</dbReference>
<evidence type="ECO:0000313" key="9">
    <source>
        <dbReference type="EMBL" id="QGQ94100.1"/>
    </source>
</evidence>
<dbReference type="OrthoDB" id="151346at2"/>
<dbReference type="InterPro" id="IPR035906">
    <property type="entry name" value="MetI-like_sf"/>
</dbReference>
<accession>A0A6B8RD68</accession>
<dbReference type="PANTHER" id="PTHR43744">
    <property type="entry name" value="ABC TRANSPORTER PERMEASE PROTEIN MG189-RELATED-RELATED"/>
    <property type="match status" value="1"/>
</dbReference>
<gene>
    <name evidence="9" type="ORF">EHS13_03860</name>
</gene>
<comment type="subcellular location">
    <subcellularLocation>
        <location evidence="1 7">Cell membrane</location>
        <topology evidence="1 7">Multi-pass membrane protein</topology>
    </subcellularLocation>
</comment>
<organism evidence="9 10">
    <name type="scientific">Paenibacillus psychroresistens</name>
    <dbReference type="NCBI Taxonomy" id="1778678"/>
    <lineage>
        <taxon>Bacteria</taxon>
        <taxon>Bacillati</taxon>
        <taxon>Bacillota</taxon>
        <taxon>Bacilli</taxon>
        <taxon>Bacillales</taxon>
        <taxon>Paenibacillaceae</taxon>
        <taxon>Paenibacillus</taxon>
    </lineage>
</organism>
<keyword evidence="2 7" id="KW-0813">Transport</keyword>
<proteinExistence type="inferred from homology"/>
<evidence type="ECO:0000256" key="7">
    <source>
        <dbReference type="RuleBase" id="RU363032"/>
    </source>
</evidence>
<dbReference type="InterPro" id="IPR000515">
    <property type="entry name" value="MetI-like"/>
</dbReference>
<feature type="transmembrane region" description="Helical" evidence="7">
    <location>
        <begin position="142"/>
        <end position="165"/>
    </location>
</feature>
<feature type="domain" description="ABC transmembrane type-1" evidence="8">
    <location>
        <begin position="74"/>
        <end position="271"/>
    </location>
</feature>
<evidence type="ECO:0000313" key="10">
    <source>
        <dbReference type="Proteomes" id="UP000426246"/>
    </source>
</evidence>
<feature type="transmembrane region" description="Helical" evidence="7">
    <location>
        <begin position="186"/>
        <end position="208"/>
    </location>
</feature>
<dbReference type="EMBL" id="CP034235">
    <property type="protein sequence ID" value="QGQ94100.1"/>
    <property type="molecule type" value="Genomic_DNA"/>
</dbReference>
<comment type="similarity">
    <text evidence="7">Belongs to the binding-protein-dependent transport system permease family.</text>
</comment>